<proteinExistence type="predicted"/>
<dbReference type="RefSeq" id="WP_330430639.1">
    <property type="nucleotide sequence ID" value="NZ_JAZDUF010000001.1"/>
</dbReference>
<protein>
    <submittedName>
        <fullName evidence="1">Uncharacterized protein</fullName>
    </submittedName>
</protein>
<dbReference type="Proteomes" id="UP001347146">
    <property type="component" value="Unassembled WGS sequence"/>
</dbReference>
<keyword evidence="2" id="KW-1185">Reference proteome</keyword>
<gene>
    <name evidence="1" type="ORF">VZC37_01435</name>
</gene>
<reference evidence="1 2" key="1">
    <citation type="submission" date="2024-01" db="EMBL/GenBank/DDBJ databases">
        <title>Draft genome sequence of Gordonia sp. LSe1-13.</title>
        <authorList>
            <person name="Suphannarot A."/>
            <person name="Mingma R."/>
        </authorList>
    </citation>
    <scope>NUCLEOTIDE SEQUENCE [LARGE SCALE GENOMIC DNA]</scope>
    <source>
        <strain evidence="1 2">LSe1-13</strain>
    </source>
</reference>
<dbReference type="EMBL" id="JAZDUF010000001">
    <property type="protein sequence ID" value="MEE3848976.1"/>
    <property type="molecule type" value="Genomic_DNA"/>
</dbReference>
<evidence type="ECO:0000313" key="1">
    <source>
        <dbReference type="EMBL" id="MEE3848976.1"/>
    </source>
</evidence>
<organism evidence="1 2">
    <name type="scientific">Gordonia sesuvii</name>
    <dbReference type="NCBI Taxonomy" id="3116777"/>
    <lineage>
        <taxon>Bacteria</taxon>
        <taxon>Bacillati</taxon>
        <taxon>Actinomycetota</taxon>
        <taxon>Actinomycetes</taxon>
        <taxon>Mycobacteriales</taxon>
        <taxon>Gordoniaceae</taxon>
        <taxon>Gordonia</taxon>
    </lineage>
</organism>
<sequence length="302" mass="33158">MSAPIPDPRWAEQGITAPSMADQELRRSADANPTVDAISAAMGPDHRAGEPDAVVTDVSVLGPDVAGVEFTPWERRPQRVADEVTRVIHEGGGPMYREDGSVNWLSAPTLALPSEYAALFDIDYLHSDLPGRGVLPLLPRGRFYLPDDLRDELVNRGPVPRPASKREALARREQQYIDEELTVAVTGPVVKVVHLYRRSMFGDYGQDGPLPNGERMALALVAWPVPAGYTAFRVARMLAEYAFGCWWCGKDVDCAVMLVSSGGSLRLFATCEDCIDEIGDGPDYYARDLWDAQHGFPCESAR</sequence>
<accession>A0ABU7M8U3</accession>
<comment type="caution">
    <text evidence="1">The sequence shown here is derived from an EMBL/GenBank/DDBJ whole genome shotgun (WGS) entry which is preliminary data.</text>
</comment>
<name>A0ABU7M8U3_9ACTN</name>
<evidence type="ECO:0000313" key="2">
    <source>
        <dbReference type="Proteomes" id="UP001347146"/>
    </source>
</evidence>